<organism evidence="1 2">
    <name type="scientific">Nocardioides mangrovi</name>
    <dbReference type="NCBI Taxonomy" id="2874580"/>
    <lineage>
        <taxon>Bacteria</taxon>
        <taxon>Bacillati</taxon>
        <taxon>Actinomycetota</taxon>
        <taxon>Actinomycetes</taxon>
        <taxon>Propionibacteriales</taxon>
        <taxon>Nocardioidaceae</taxon>
        <taxon>Nocardioides</taxon>
    </lineage>
</organism>
<dbReference type="RefSeq" id="WP_224124102.1">
    <property type="nucleotide sequence ID" value="NZ_JAIQZJ010000009.1"/>
</dbReference>
<dbReference type="Proteomes" id="UP000780875">
    <property type="component" value="Unassembled WGS sequence"/>
</dbReference>
<sequence>MTEQLWAPAFSRSGALRAVVDPAPDQEWRTVESYWLVPNAESARLLVPRRPRTTASRALTNYRRLRTPGTNVARFALGAAARLGVPLSASTVEVQVRHDAPPGTADLLPLARLSEALGRQVFASTGVRTSDNRKTMLQLVDAVGEPVGYAKVGWDEVTDRLVATEGDVLAAIGGGDGPVRAPRLIARLDYLGHPVTVTEPLPADARGSLTRVAEPTSEELFALTPVVRHARIAETGQLRAVRARLDEALDAPHVRELAGQALAVSAEVAAHDVPLPVTDRWHGDLAPWNRARDAEGRLWIWDWENAEPDAVAGLDALHWAFSTQRLAARDVDRMSLPDALAAANHHLAAIGLGEADRAVVAAAYAVTTVERACTIARHSGTWETAFISPDGLAHLLRQAASRQESS</sequence>
<evidence type="ECO:0000313" key="2">
    <source>
        <dbReference type="Proteomes" id="UP000780875"/>
    </source>
</evidence>
<dbReference type="EMBL" id="JAIQZJ010000009">
    <property type="protein sequence ID" value="MBZ5739741.1"/>
    <property type="molecule type" value="Genomic_DNA"/>
</dbReference>
<keyword evidence="2" id="KW-1185">Reference proteome</keyword>
<evidence type="ECO:0008006" key="3">
    <source>
        <dbReference type="Google" id="ProtNLM"/>
    </source>
</evidence>
<proteinExistence type="predicted"/>
<comment type="caution">
    <text evidence="1">The sequence shown here is derived from an EMBL/GenBank/DDBJ whole genome shotgun (WGS) entry which is preliminary data.</text>
</comment>
<protein>
    <recommendedName>
        <fullName evidence="3">Aminoglycoside phosphotransferase domain-containing protein</fullName>
    </recommendedName>
</protein>
<reference evidence="1 2" key="1">
    <citation type="submission" date="2021-09" db="EMBL/GenBank/DDBJ databases">
        <title>Whole genome sequence of Nocardioides sp. GBK3QG-3.</title>
        <authorList>
            <person name="Tuo L."/>
        </authorList>
    </citation>
    <scope>NUCLEOTIDE SEQUENCE [LARGE SCALE GENOMIC DNA]</scope>
    <source>
        <strain evidence="1 2">GBK3QG-3</strain>
    </source>
</reference>
<name>A0ABS7UFH2_9ACTN</name>
<gene>
    <name evidence="1" type="ORF">K8U61_16315</name>
</gene>
<evidence type="ECO:0000313" key="1">
    <source>
        <dbReference type="EMBL" id="MBZ5739741.1"/>
    </source>
</evidence>
<accession>A0ABS7UFH2</accession>